<dbReference type="InterPro" id="IPR020536">
    <property type="entry name" value="ThiI_AANH"/>
</dbReference>
<dbReference type="InterPro" id="IPR004114">
    <property type="entry name" value="THUMP_dom"/>
</dbReference>
<dbReference type="Gene3D" id="3.30.2130.30">
    <property type="match status" value="1"/>
</dbReference>
<dbReference type="SUPFAM" id="SSF143437">
    <property type="entry name" value="THUMP domain-like"/>
    <property type="match status" value="1"/>
</dbReference>
<evidence type="ECO:0000256" key="11">
    <source>
        <dbReference type="ARBA" id="ARBA00058382"/>
    </source>
</evidence>
<dbReference type="GO" id="GO:0009228">
    <property type="term" value="P:thiamine biosynthetic process"/>
    <property type="evidence" value="ECO:0007669"/>
    <property type="project" value="UniProtKB-KW"/>
</dbReference>
<dbReference type="InterPro" id="IPR014729">
    <property type="entry name" value="Rossmann-like_a/b/a_fold"/>
</dbReference>
<dbReference type="EMBL" id="MGEA01000047">
    <property type="protein sequence ID" value="OGL73797.1"/>
    <property type="molecule type" value="Genomic_DNA"/>
</dbReference>
<gene>
    <name evidence="18" type="primary">thiI</name>
    <name evidence="20" type="ORF">A3C96_03845</name>
</gene>
<keyword evidence="6 18" id="KW-0067">ATP-binding</keyword>
<evidence type="ECO:0000256" key="13">
    <source>
        <dbReference type="ARBA" id="ARBA00066827"/>
    </source>
</evidence>
<evidence type="ECO:0000256" key="9">
    <source>
        <dbReference type="ARBA" id="ARBA00050570"/>
    </source>
</evidence>
<dbReference type="FunFam" id="3.40.50.620:FF:000053">
    <property type="entry name" value="Probable tRNA sulfurtransferase"/>
    <property type="match status" value="1"/>
</dbReference>
<comment type="catalytic activity">
    <reaction evidence="9 18">
        <text>[ThiI sulfur-carrier protein]-S-sulfanyl-L-cysteine + a uridine in tRNA + 2 reduced [2Fe-2S]-[ferredoxin] + ATP + H(+) = [ThiI sulfur-carrier protein]-L-cysteine + a 4-thiouridine in tRNA + 2 oxidized [2Fe-2S]-[ferredoxin] + AMP + diphosphate</text>
        <dbReference type="Rhea" id="RHEA:24176"/>
        <dbReference type="Rhea" id="RHEA-COMP:10000"/>
        <dbReference type="Rhea" id="RHEA-COMP:10001"/>
        <dbReference type="Rhea" id="RHEA-COMP:13337"/>
        <dbReference type="Rhea" id="RHEA-COMP:13338"/>
        <dbReference type="Rhea" id="RHEA-COMP:13339"/>
        <dbReference type="Rhea" id="RHEA-COMP:13340"/>
        <dbReference type="ChEBI" id="CHEBI:15378"/>
        <dbReference type="ChEBI" id="CHEBI:29950"/>
        <dbReference type="ChEBI" id="CHEBI:30616"/>
        <dbReference type="ChEBI" id="CHEBI:33019"/>
        <dbReference type="ChEBI" id="CHEBI:33737"/>
        <dbReference type="ChEBI" id="CHEBI:33738"/>
        <dbReference type="ChEBI" id="CHEBI:61963"/>
        <dbReference type="ChEBI" id="CHEBI:65315"/>
        <dbReference type="ChEBI" id="CHEBI:136798"/>
        <dbReference type="ChEBI" id="CHEBI:456215"/>
        <dbReference type="EC" id="2.8.1.4"/>
    </reaction>
</comment>
<dbReference type="Pfam" id="PF02568">
    <property type="entry name" value="ThiI"/>
    <property type="match status" value="1"/>
</dbReference>
<comment type="subcellular location">
    <subcellularLocation>
        <location evidence="1 18">Cytoplasm</location>
    </subcellularLocation>
</comment>
<evidence type="ECO:0000256" key="8">
    <source>
        <dbReference type="ARBA" id="ARBA00022977"/>
    </source>
</evidence>
<dbReference type="AlphaFoldDB" id="A0A1F7U7T5"/>
<dbReference type="GO" id="GO:0052837">
    <property type="term" value="P:thiazole biosynthetic process"/>
    <property type="evidence" value="ECO:0007669"/>
    <property type="project" value="TreeGrafter"/>
</dbReference>
<keyword evidence="4 18" id="KW-0808">Transferase</keyword>
<feature type="binding site" evidence="18">
    <location>
        <begin position="194"/>
        <end position="195"/>
    </location>
    <ligand>
        <name>ATP</name>
        <dbReference type="ChEBI" id="CHEBI:30616"/>
    </ligand>
</feature>
<sequence>MIADQIIVRTAELCLKGHNRGFFERQLMADIRRRLAGMTRLELKRDQGKTLISRDGGFTPEQAAAASAALAQTFGISNFSIVSRCERNVAAVAKLAAAWLTSLRQGCGGQAGKCGRLRVTVNREDKTYPRTSIEISQDVAEALLPQISGWTVDLHDPDVVVEVTVTPEYFFVAVGREAGPGGLPVGTAGRVAVLLSGGIDSPVAAWKMMRRGAEAVFVHCHSYPYVSEASIAKVKRLAAQLSEWQGGAILFLVPLADLQREIAAKCDEALRIVLYRRMMLRLAERAAAQTGALGLVTGDSLGQVASQTLENMRTVSQAGQLPIYRPLVSDDKEDIVRIAKKIGTYKISIENQDDCCSLFMPRSPATRATPERALAEEAKLDVIGLVAAAWQAAERMII</sequence>
<dbReference type="SMART" id="SM00981">
    <property type="entry name" value="THUMP"/>
    <property type="match status" value="1"/>
</dbReference>
<evidence type="ECO:0000256" key="16">
    <source>
        <dbReference type="ARBA" id="ARBA00077849"/>
    </source>
</evidence>
<reference evidence="20 21" key="1">
    <citation type="journal article" date="2016" name="Nat. Commun.">
        <title>Thousands of microbial genomes shed light on interconnected biogeochemical processes in an aquifer system.</title>
        <authorList>
            <person name="Anantharaman K."/>
            <person name="Brown C.T."/>
            <person name="Hug L.A."/>
            <person name="Sharon I."/>
            <person name="Castelle C.J."/>
            <person name="Probst A.J."/>
            <person name="Thomas B.C."/>
            <person name="Singh A."/>
            <person name="Wilkins M.J."/>
            <person name="Karaoz U."/>
            <person name="Brodie E.L."/>
            <person name="Williams K.H."/>
            <person name="Hubbard S.S."/>
            <person name="Banfield J.F."/>
        </authorList>
    </citation>
    <scope>NUCLEOTIDE SEQUENCE [LARGE SCALE GENOMIC DNA]</scope>
</reference>
<comment type="caution">
    <text evidence="18">Lacks conserved residue(s) required for the propagation of feature annotation.</text>
</comment>
<dbReference type="Gene3D" id="3.40.50.620">
    <property type="entry name" value="HUPs"/>
    <property type="match status" value="1"/>
</dbReference>
<feature type="binding site" evidence="18">
    <location>
        <position position="307"/>
    </location>
    <ligand>
        <name>ATP</name>
        <dbReference type="ChEBI" id="CHEBI:30616"/>
    </ligand>
</feature>
<proteinExistence type="inferred from homology"/>
<accession>A0A1F7U7T5</accession>
<dbReference type="Pfam" id="PF22025">
    <property type="entry name" value="ThiI_fer"/>
    <property type="match status" value="1"/>
</dbReference>
<comment type="similarity">
    <text evidence="12 18">Belongs to the ThiI family.</text>
</comment>
<evidence type="ECO:0000256" key="3">
    <source>
        <dbReference type="ARBA" id="ARBA00022555"/>
    </source>
</evidence>
<evidence type="ECO:0000256" key="4">
    <source>
        <dbReference type="ARBA" id="ARBA00022679"/>
    </source>
</evidence>
<evidence type="ECO:0000256" key="2">
    <source>
        <dbReference type="ARBA" id="ARBA00022490"/>
    </source>
</evidence>
<protein>
    <recommendedName>
        <fullName evidence="14 18">Probable tRNA sulfurtransferase</fullName>
        <ecNumber evidence="13 18">2.8.1.4</ecNumber>
    </recommendedName>
    <alternativeName>
        <fullName evidence="15 18">Sulfur carrier protein ThiS sulfurtransferase</fullName>
    </alternativeName>
    <alternativeName>
        <fullName evidence="16 18">Thiamine biosynthesis protein ThiI</fullName>
    </alternativeName>
    <alternativeName>
        <fullName evidence="17 18">tRNA 4-thiouridine synthase</fullName>
    </alternativeName>
</protein>
<evidence type="ECO:0000256" key="10">
    <source>
        <dbReference type="ARBA" id="ARBA00052330"/>
    </source>
</evidence>
<dbReference type="PANTHER" id="PTHR43209">
    <property type="entry name" value="TRNA SULFURTRANSFERASE"/>
    <property type="match status" value="1"/>
</dbReference>
<evidence type="ECO:0000256" key="5">
    <source>
        <dbReference type="ARBA" id="ARBA00022741"/>
    </source>
</evidence>
<comment type="caution">
    <text evidence="20">The sequence shown here is derived from an EMBL/GenBank/DDBJ whole genome shotgun (WGS) entry which is preliminary data.</text>
</comment>
<dbReference type="GO" id="GO:0140741">
    <property type="term" value="F:tRNA-uracil-4 sulfurtransferase activity"/>
    <property type="evidence" value="ECO:0007669"/>
    <property type="project" value="UniProtKB-EC"/>
</dbReference>
<name>A0A1F7U7T5_9BACT</name>
<evidence type="ECO:0000256" key="17">
    <source>
        <dbReference type="ARBA" id="ARBA00080570"/>
    </source>
</evidence>
<dbReference type="PANTHER" id="PTHR43209:SF1">
    <property type="entry name" value="TRNA SULFURTRANSFERASE"/>
    <property type="match status" value="1"/>
</dbReference>
<dbReference type="GO" id="GO:0000049">
    <property type="term" value="F:tRNA binding"/>
    <property type="evidence" value="ECO:0007669"/>
    <property type="project" value="UniProtKB-UniRule"/>
</dbReference>
<evidence type="ECO:0000256" key="7">
    <source>
        <dbReference type="ARBA" id="ARBA00022884"/>
    </source>
</evidence>
<comment type="function">
    <text evidence="11 18">Catalyzes the ATP-dependent transfer of a sulfur to tRNA to produce 4-thiouridine in position 8 of tRNAs, which functions as a near-UV photosensor. Also catalyzes the transfer of sulfur to the sulfur carrier protein ThiS, forming ThiS-thiocarboxylate. This is a step in the synthesis of thiazole, in the thiamine biosynthesis pathway. The sulfur is donated as persulfide by IscS.</text>
</comment>
<dbReference type="InterPro" id="IPR003720">
    <property type="entry name" value="tRNA_STrfase"/>
</dbReference>
<dbReference type="CDD" id="cd01712">
    <property type="entry name" value="PPase_ThiI"/>
    <property type="match status" value="1"/>
</dbReference>
<dbReference type="GO" id="GO:0005829">
    <property type="term" value="C:cytosol"/>
    <property type="evidence" value="ECO:0007669"/>
    <property type="project" value="TreeGrafter"/>
</dbReference>
<dbReference type="GO" id="GO:0002937">
    <property type="term" value="P:tRNA 4-thiouridine biosynthesis"/>
    <property type="evidence" value="ECO:0007669"/>
    <property type="project" value="TreeGrafter"/>
</dbReference>
<comment type="pathway">
    <text evidence="18">Cofactor biosynthesis; thiamine diphosphate biosynthesis.</text>
</comment>
<dbReference type="HAMAP" id="MF_00021">
    <property type="entry name" value="ThiI"/>
    <property type="match status" value="1"/>
</dbReference>
<evidence type="ECO:0000256" key="15">
    <source>
        <dbReference type="ARBA" id="ARBA00075337"/>
    </source>
</evidence>
<comment type="catalytic activity">
    <reaction evidence="10 18">
        <text>[ThiS sulfur-carrier protein]-C-terminal Gly-Gly-AMP + S-sulfanyl-L-cysteinyl-[cysteine desulfurase] + AH2 = [ThiS sulfur-carrier protein]-C-terminal-Gly-aminoethanethioate + L-cysteinyl-[cysteine desulfurase] + A + AMP + 2 H(+)</text>
        <dbReference type="Rhea" id="RHEA:43340"/>
        <dbReference type="Rhea" id="RHEA-COMP:12157"/>
        <dbReference type="Rhea" id="RHEA-COMP:12158"/>
        <dbReference type="Rhea" id="RHEA-COMP:12910"/>
        <dbReference type="Rhea" id="RHEA-COMP:19908"/>
        <dbReference type="ChEBI" id="CHEBI:13193"/>
        <dbReference type="ChEBI" id="CHEBI:15378"/>
        <dbReference type="ChEBI" id="CHEBI:17499"/>
        <dbReference type="ChEBI" id="CHEBI:29950"/>
        <dbReference type="ChEBI" id="CHEBI:61963"/>
        <dbReference type="ChEBI" id="CHEBI:90618"/>
        <dbReference type="ChEBI" id="CHEBI:232372"/>
        <dbReference type="ChEBI" id="CHEBI:456215"/>
    </reaction>
</comment>
<feature type="domain" description="THUMP" evidence="19">
    <location>
        <begin position="64"/>
        <end position="176"/>
    </location>
</feature>
<evidence type="ECO:0000259" key="19">
    <source>
        <dbReference type="PROSITE" id="PS51165"/>
    </source>
</evidence>
<evidence type="ECO:0000256" key="1">
    <source>
        <dbReference type="ARBA" id="ARBA00004496"/>
    </source>
</evidence>
<dbReference type="GO" id="GO:0005524">
    <property type="term" value="F:ATP binding"/>
    <property type="evidence" value="ECO:0007669"/>
    <property type="project" value="UniProtKB-UniRule"/>
</dbReference>
<evidence type="ECO:0000256" key="14">
    <source>
        <dbReference type="ARBA" id="ARBA00071867"/>
    </source>
</evidence>
<dbReference type="InterPro" id="IPR050102">
    <property type="entry name" value="tRNA_sulfurtransferase_ThiI"/>
</dbReference>
<dbReference type="InterPro" id="IPR049962">
    <property type="entry name" value="THUMP_ThiI"/>
</dbReference>
<dbReference type="GO" id="GO:0004810">
    <property type="term" value="F:CCA tRNA nucleotidyltransferase activity"/>
    <property type="evidence" value="ECO:0007669"/>
    <property type="project" value="InterPro"/>
</dbReference>
<keyword evidence="5 18" id="KW-0547">Nucleotide-binding</keyword>
<keyword evidence="7 18" id="KW-0694">RNA-binding</keyword>
<organism evidence="20 21">
    <name type="scientific">Candidatus Uhrbacteria bacterium RIFCSPHIGHO2_02_FULL_60_10</name>
    <dbReference type="NCBI Taxonomy" id="1802392"/>
    <lineage>
        <taxon>Bacteria</taxon>
        <taxon>Candidatus Uhriibacteriota</taxon>
    </lineage>
</organism>
<dbReference type="GO" id="GO:0009229">
    <property type="term" value="P:thiamine diphosphate biosynthetic process"/>
    <property type="evidence" value="ECO:0007669"/>
    <property type="project" value="UniProtKB-UniRule"/>
</dbReference>
<evidence type="ECO:0000313" key="21">
    <source>
        <dbReference type="Proteomes" id="UP000177088"/>
    </source>
</evidence>
<evidence type="ECO:0000256" key="6">
    <source>
        <dbReference type="ARBA" id="ARBA00022840"/>
    </source>
</evidence>
<evidence type="ECO:0000256" key="18">
    <source>
        <dbReference type="HAMAP-Rule" id="MF_00021"/>
    </source>
</evidence>
<keyword evidence="8 18" id="KW-0784">Thiamine biosynthesis</keyword>
<keyword evidence="2 18" id="KW-0963">Cytoplasm</keyword>
<dbReference type="InterPro" id="IPR054173">
    <property type="entry name" value="ThiI_fer"/>
</dbReference>
<dbReference type="Proteomes" id="UP000177088">
    <property type="component" value="Unassembled WGS sequence"/>
</dbReference>
<dbReference type="CDD" id="cd11716">
    <property type="entry name" value="THUMP_ThiI"/>
    <property type="match status" value="1"/>
</dbReference>
<dbReference type="InterPro" id="IPR049961">
    <property type="entry name" value="ThiI_N"/>
</dbReference>
<dbReference type="SUPFAM" id="SSF52402">
    <property type="entry name" value="Adenine nucleotide alpha hydrolases-like"/>
    <property type="match status" value="1"/>
</dbReference>
<feature type="binding site" evidence="18">
    <location>
        <position position="298"/>
    </location>
    <ligand>
        <name>ATP</name>
        <dbReference type="ChEBI" id="CHEBI:30616"/>
    </ligand>
</feature>
<dbReference type="PROSITE" id="PS51165">
    <property type="entry name" value="THUMP"/>
    <property type="match status" value="1"/>
</dbReference>
<evidence type="ECO:0000313" key="20">
    <source>
        <dbReference type="EMBL" id="OGL73797.1"/>
    </source>
</evidence>
<dbReference type="EC" id="2.8.1.4" evidence="13 18"/>
<dbReference type="UniPathway" id="UPA00060"/>
<keyword evidence="3 18" id="KW-0820">tRNA-binding</keyword>
<evidence type="ECO:0000256" key="12">
    <source>
        <dbReference type="ARBA" id="ARBA00061472"/>
    </source>
</evidence>
<feature type="binding site" evidence="18">
    <location>
        <position position="276"/>
    </location>
    <ligand>
        <name>ATP</name>
        <dbReference type="ChEBI" id="CHEBI:30616"/>
    </ligand>
</feature>
<dbReference type="NCBIfam" id="TIGR00342">
    <property type="entry name" value="tRNA uracil 4-sulfurtransferase ThiI"/>
    <property type="match status" value="1"/>
</dbReference>
<dbReference type="Pfam" id="PF02926">
    <property type="entry name" value="THUMP"/>
    <property type="match status" value="1"/>
</dbReference>